<dbReference type="EMBL" id="CP036265">
    <property type="protein sequence ID" value="QDT17051.1"/>
    <property type="molecule type" value="Genomic_DNA"/>
</dbReference>
<proteinExistence type="predicted"/>
<gene>
    <name evidence="1" type="ORF">CA12_31620</name>
</gene>
<reference evidence="1 2" key="1">
    <citation type="submission" date="2019-02" db="EMBL/GenBank/DDBJ databases">
        <title>Deep-cultivation of Planctomycetes and their phenomic and genomic characterization uncovers novel biology.</title>
        <authorList>
            <person name="Wiegand S."/>
            <person name="Jogler M."/>
            <person name="Boedeker C."/>
            <person name="Pinto D."/>
            <person name="Vollmers J."/>
            <person name="Rivas-Marin E."/>
            <person name="Kohn T."/>
            <person name="Peeters S.H."/>
            <person name="Heuer A."/>
            <person name="Rast P."/>
            <person name="Oberbeckmann S."/>
            <person name="Bunk B."/>
            <person name="Jeske O."/>
            <person name="Meyerdierks A."/>
            <person name="Storesund J.E."/>
            <person name="Kallscheuer N."/>
            <person name="Luecker S."/>
            <person name="Lage O.M."/>
            <person name="Pohl T."/>
            <person name="Merkel B.J."/>
            <person name="Hornburger P."/>
            <person name="Mueller R.-W."/>
            <person name="Bruemmer F."/>
            <person name="Labrenz M."/>
            <person name="Spormann A.M."/>
            <person name="Op den Camp H."/>
            <person name="Overmann J."/>
            <person name="Amann R."/>
            <person name="Jetten M.S.M."/>
            <person name="Mascher T."/>
            <person name="Medema M.H."/>
            <person name="Devos D.P."/>
            <person name="Kaster A.-K."/>
            <person name="Ovreas L."/>
            <person name="Rohde M."/>
            <person name="Galperin M.Y."/>
            <person name="Jogler C."/>
        </authorList>
    </citation>
    <scope>NUCLEOTIDE SEQUENCE [LARGE SCALE GENOMIC DNA]</scope>
    <source>
        <strain evidence="1 2">CA12</strain>
    </source>
</reference>
<evidence type="ECO:0000313" key="2">
    <source>
        <dbReference type="Proteomes" id="UP000318741"/>
    </source>
</evidence>
<evidence type="ECO:0000313" key="1">
    <source>
        <dbReference type="EMBL" id="QDT17051.1"/>
    </source>
</evidence>
<dbReference type="KEGG" id="acaf:CA12_31620"/>
<accession>A0A517PCI3</accession>
<dbReference type="RefSeq" id="WP_242687941.1">
    <property type="nucleotide sequence ID" value="NZ_CP036265.1"/>
</dbReference>
<name>A0A517PCI3_9PLAN</name>
<protein>
    <submittedName>
        <fullName evidence="1">Uncharacterized protein</fullName>
    </submittedName>
</protein>
<keyword evidence="2" id="KW-1185">Reference proteome</keyword>
<sequence length="83" mass="9054">MDAGLFTDTVNRLVRRQPFQPFTIRLNDGSHFEVDRPHSLTSLDGLAVGFGPGNVPVWFDHDAVAKIVEDLASNSAAAGMEEE</sequence>
<organism evidence="1 2">
    <name type="scientific">Alienimonas californiensis</name>
    <dbReference type="NCBI Taxonomy" id="2527989"/>
    <lineage>
        <taxon>Bacteria</taxon>
        <taxon>Pseudomonadati</taxon>
        <taxon>Planctomycetota</taxon>
        <taxon>Planctomycetia</taxon>
        <taxon>Planctomycetales</taxon>
        <taxon>Planctomycetaceae</taxon>
        <taxon>Alienimonas</taxon>
    </lineage>
</organism>
<dbReference type="Proteomes" id="UP000318741">
    <property type="component" value="Chromosome"/>
</dbReference>
<dbReference type="AlphaFoldDB" id="A0A517PCI3"/>